<dbReference type="InterPro" id="IPR043502">
    <property type="entry name" value="DNA/RNA_pol_sf"/>
</dbReference>
<proteinExistence type="predicted"/>
<dbReference type="InterPro" id="IPR043128">
    <property type="entry name" value="Rev_trsase/Diguanyl_cyclase"/>
</dbReference>
<feature type="non-terminal residue" evidence="1">
    <location>
        <position position="76"/>
    </location>
</feature>
<accession>A0AAV7RZS7</accession>
<sequence>TALINNIVRKKYKTTLDISNGFFCQNLAHESWDLSAFSFGSQKRSCRLPQGYKNSPGLFSARVTSLLHDIDPEALS</sequence>
<name>A0AAV7RZS7_PLEWA</name>
<protein>
    <submittedName>
        <fullName evidence="1">Uncharacterized protein</fullName>
    </submittedName>
</protein>
<organism evidence="1 2">
    <name type="scientific">Pleurodeles waltl</name>
    <name type="common">Iberian ribbed newt</name>
    <dbReference type="NCBI Taxonomy" id="8319"/>
    <lineage>
        <taxon>Eukaryota</taxon>
        <taxon>Metazoa</taxon>
        <taxon>Chordata</taxon>
        <taxon>Craniata</taxon>
        <taxon>Vertebrata</taxon>
        <taxon>Euteleostomi</taxon>
        <taxon>Amphibia</taxon>
        <taxon>Batrachia</taxon>
        <taxon>Caudata</taxon>
        <taxon>Salamandroidea</taxon>
        <taxon>Salamandridae</taxon>
        <taxon>Pleurodelinae</taxon>
        <taxon>Pleurodeles</taxon>
    </lineage>
</organism>
<dbReference type="SUPFAM" id="SSF56672">
    <property type="entry name" value="DNA/RNA polymerases"/>
    <property type="match status" value="1"/>
</dbReference>
<dbReference type="Gene3D" id="3.30.70.270">
    <property type="match status" value="1"/>
</dbReference>
<dbReference type="AlphaFoldDB" id="A0AAV7RZS7"/>
<reference evidence="1" key="1">
    <citation type="journal article" date="2022" name="bioRxiv">
        <title>Sequencing and chromosome-scale assembly of the giantPleurodeles waltlgenome.</title>
        <authorList>
            <person name="Brown T."/>
            <person name="Elewa A."/>
            <person name="Iarovenko S."/>
            <person name="Subramanian E."/>
            <person name="Araus A.J."/>
            <person name="Petzold A."/>
            <person name="Susuki M."/>
            <person name="Suzuki K.-i.T."/>
            <person name="Hayashi T."/>
            <person name="Toyoda A."/>
            <person name="Oliveira C."/>
            <person name="Osipova E."/>
            <person name="Leigh N.D."/>
            <person name="Simon A."/>
            <person name="Yun M.H."/>
        </authorList>
    </citation>
    <scope>NUCLEOTIDE SEQUENCE</scope>
    <source>
        <strain evidence="1">20211129_DDA</strain>
        <tissue evidence="1">Liver</tissue>
    </source>
</reference>
<dbReference type="EMBL" id="JANPWB010000009">
    <property type="protein sequence ID" value="KAJ1157196.1"/>
    <property type="molecule type" value="Genomic_DNA"/>
</dbReference>
<dbReference type="Proteomes" id="UP001066276">
    <property type="component" value="Chromosome 5"/>
</dbReference>
<comment type="caution">
    <text evidence="1">The sequence shown here is derived from an EMBL/GenBank/DDBJ whole genome shotgun (WGS) entry which is preliminary data.</text>
</comment>
<keyword evidence="2" id="KW-1185">Reference proteome</keyword>
<feature type="non-terminal residue" evidence="1">
    <location>
        <position position="1"/>
    </location>
</feature>
<gene>
    <name evidence="1" type="ORF">NDU88_009911</name>
</gene>
<evidence type="ECO:0000313" key="1">
    <source>
        <dbReference type="EMBL" id="KAJ1157196.1"/>
    </source>
</evidence>
<evidence type="ECO:0000313" key="2">
    <source>
        <dbReference type="Proteomes" id="UP001066276"/>
    </source>
</evidence>
<dbReference type="Gene3D" id="3.10.10.10">
    <property type="entry name" value="HIV Type 1 Reverse Transcriptase, subunit A, domain 1"/>
    <property type="match status" value="1"/>
</dbReference>